<sequence length="680" mass="79535">MVDNRTMAILMELFATRKESLYELSIQTGIEKEQLYSNLELVNQLLQEHSFPQIQYKDSEFVISTELYNQKESVFSLFRNRQIYLSQEERQLLIYLYTFIRKEFVSNVHYQELLSVSRNTTLTDIKNVKELCLDFQVRLEYTRAKGYHLIGREEDKHRLALYALSNCLQSSIGVWALDYILKSWGEENPIEELKIVSQQACNYYKVSALEERLDEYLYFLIFLFIRQARVGNRINWNFEGKGGFVKDFLQRLWKLLRLKSTSTLELNAATQEYLSHLLQGCLEGESGEKDDLFYHLTVEIVEEMERLSLITFEHRSEMIEGLQRHLIPAYYRLTSRLVNVNSYTETIKEEHADLFYLVKKALRPLEEHLGFTIPDSEVSYFVIHFGGYIEAGQQRSYRYRALVVCPNGVSSSLIVKENLRQLFPNIYFADTHSLQDWKMLDMTDYDMVFGTIKLNIELPFFLVSQLMTSNHKKELFHLVNQHFPNAAYFPIEIEQLLSLVGKHATIHQEQALKYELVQFLNQRSHEQRGRSPMLEELITKETFQWSEEVLDWQKAVALAARPLVDKGAIETRYIDAMIAKVEEFGPFIDLGKGIAIPHARPEDGVNEVGMSMLVLDKPVYLLDDPSHEIRLFICIAAVDNQTHLRALSHLTKILREEENIQQLVGTKEFADVQHLLKEEQ</sequence>
<evidence type="ECO:0000313" key="8">
    <source>
        <dbReference type="EMBL" id="AIG42703.1"/>
    </source>
</evidence>
<accession>A0A075SFV3</accession>
<dbReference type="CDD" id="cd05568">
    <property type="entry name" value="PTS_IIB_bgl_like"/>
    <property type="match status" value="1"/>
</dbReference>
<feature type="domain" description="PTS EIIA type-2" evidence="5">
    <location>
        <begin position="536"/>
        <end position="679"/>
    </location>
</feature>
<dbReference type="SUPFAM" id="SSF52794">
    <property type="entry name" value="PTS system IIB component-like"/>
    <property type="match status" value="1"/>
</dbReference>
<feature type="domain" description="PRD" evidence="7">
    <location>
        <begin position="288"/>
        <end position="395"/>
    </location>
</feature>
<dbReference type="PROSITE" id="PS51099">
    <property type="entry name" value="PTS_EIIB_TYPE_2"/>
    <property type="match status" value="1"/>
</dbReference>
<dbReference type="Gene3D" id="1.10.1790.10">
    <property type="entry name" value="PRD domain"/>
    <property type="match status" value="1"/>
</dbReference>
<gene>
    <name evidence="8" type="ORF">ID09_00940</name>
</gene>
<evidence type="ECO:0000256" key="2">
    <source>
        <dbReference type="ARBA" id="ARBA00022737"/>
    </source>
</evidence>
<dbReference type="GO" id="GO:0006355">
    <property type="term" value="P:regulation of DNA-templated transcription"/>
    <property type="evidence" value="ECO:0007669"/>
    <property type="project" value="InterPro"/>
</dbReference>
<evidence type="ECO:0000313" key="9">
    <source>
        <dbReference type="Proteomes" id="UP000028185"/>
    </source>
</evidence>
<dbReference type="GO" id="GO:0009401">
    <property type="term" value="P:phosphoenolpyruvate-dependent sugar phosphotransferase system"/>
    <property type="evidence" value="ECO:0007669"/>
    <property type="project" value="InterPro"/>
</dbReference>
<proteinExistence type="predicted"/>
<dbReference type="PROSITE" id="PS51094">
    <property type="entry name" value="PTS_EIIA_TYPE_2"/>
    <property type="match status" value="1"/>
</dbReference>
<dbReference type="PANTHER" id="PTHR30185">
    <property type="entry name" value="CRYPTIC BETA-GLUCOSIDE BGL OPERON ANTITERMINATOR"/>
    <property type="match status" value="1"/>
</dbReference>
<dbReference type="HOGENOM" id="CLU_013442_1_0_9"/>
<dbReference type="InterPro" id="IPR050661">
    <property type="entry name" value="BglG_antiterminators"/>
</dbReference>
<keyword evidence="1" id="KW-0808">Transferase</keyword>
<dbReference type="CDD" id="cd00211">
    <property type="entry name" value="PTS_IIA_fru"/>
    <property type="match status" value="1"/>
</dbReference>
<dbReference type="AlphaFoldDB" id="A0A075SFV3"/>
<organism evidence="8 9">
    <name type="scientific">Streptococcus suis 6407</name>
    <dbReference type="NCBI Taxonomy" id="1214179"/>
    <lineage>
        <taxon>Bacteria</taxon>
        <taxon>Bacillati</taxon>
        <taxon>Bacillota</taxon>
        <taxon>Bacilli</taxon>
        <taxon>Lactobacillales</taxon>
        <taxon>Streptococcaceae</taxon>
        <taxon>Streptococcus</taxon>
    </lineage>
</organism>
<keyword evidence="8" id="KW-0813">Transport</keyword>
<dbReference type="PATRIC" id="fig|1214179.4.peg.156"/>
<dbReference type="InterPro" id="IPR036095">
    <property type="entry name" value="PTS_EIIB-like_sf"/>
</dbReference>
<evidence type="ECO:0000256" key="1">
    <source>
        <dbReference type="ARBA" id="ARBA00022679"/>
    </source>
</evidence>
<dbReference type="InterPro" id="IPR016152">
    <property type="entry name" value="PTrfase/Anion_transptr"/>
</dbReference>
<keyword evidence="8" id="KW-0762">Sugar transport</keyword>
<dbReference type="PANTHER" id="PTHR30185:SF18">
    <property type="entry name" value="TRANSCRIPTIONAL REGULATOR MTLR"/>
    <property type="match status" value="1"/>
</dbReference>
<dbReference type="EMBL" id="CP008921">
    <property type="protein sequence ID" value="AIG42703.1"/>
    <property type="molecule type" value="Genomic_DNA"/>
</dbReference>
<dbReference type="PROSITE" id="PS00372">
    <property type="entry name" value="PTS_EIIA_TYPE_2_HIS"/>
    <property type="match status" value="1"/>
</dbReference>
<dbReference type="GO" id="GO:0008982">
    <property type="term" value="F:protein-N(PI)-phosphohistidine-sugar phosphotransferase activity"/>
    <property type="evidence" value="ECO:0007669"/>
    <property type="project" value="InterPro"/>
</dbReference>
<dbReference type="InterPro" id="IPR011608">
    <property type="entry name" value="PRD"/>
</dbReference>
<dbReference type="SUPFAM" id="SSF55804">
    <property type="entry name" value="Phoshotransferase/anion transport protein"/>
    <property type="match status" value="1"/>
</dbReference>
<evidence type="ECO:0000256" key="4">
    <source>
        <dbReference type="ARBA" id="ARBA00023163"/>
    </source>
</evidence>
<evidence type="ECO:0000259" key="6">
    <source>
        <dbReference type="PROSITE" id="PS51099"/>
    </source>
</evidence>
<dbReference type="Gene3D" id="3.40.50.2300">
    <property type="match status" value="1"/>
</dbReference>
<dbReference type="PROSITE" id="PS51372">
    <property type="entry name" value="PRD_2"/>
    <property type="match status" value="1"/>
</dbReference>
<evidence type="ECO:0000256" key="3">
    <source>
        <dbReference type="ARBA" id="ARBA00023015"/>
    </source>
</evidence>
<dbReference type="InterPro" id="IPR002178">
    <property type="entry name" value="PTS_EIIA_type-2_dom"/>
</dbReference>
<dbReference type="Proteomes" id="UP000028185">
    <property type="component" value="Chromosome"/>
</dbReference>
<keyword evidence="2" id="KW-0677">Repeat</keyword>
<dbReference type="Pfam" id="PF00359">
    <property type="entry name" value="PTS_EIIA_2"/>
    <property type="match status" value="1"/>
</dbReference>
<dbReference type="InterPro" id="IPR013011">
    <property type="entry name" value="PTS_EIIB_2"/>
</dbReference>
<keyword evidence="3" id="KW-0805">Transcription regulation</keyword>
<dbReference type="Pfam" id="PF00874">
    <property type="entry name" value="PRD"/>
    <property type="match status" value="1"/>
</dbReference>
<reference evidence="8 9" key="1">
    <citation type="journal article" date="2014" name="Genome Announc.">
        <title>Whole-Genome Sequence of Streptococcus suis Serotype 4 Reference Strain 6407.</title>
        <authorList>
            <person name="Wang K."/>
            <person name="Chen J."/>
            <person name="Yao H."/>
            <person name="Lu C."/>
        </authorList>
    </citation>
    <scope>NUCLEOTIDE SEQUENCE [LARGE SCALE GENOMIC DNA]</scope>
    <source>
        <strain evidence="8">6407</strain>
    </source>
</reference>
<evidence type="ECO:0000259" key="7">
    <source>
        <dbReference type="PROSITE" id="PS51372"/>
    </source>
</evidence>
<dbReference type="Gene3D" id="3.40.930.10">
    <property type="entry name" value="Mannitol-specific EII, Chain A"/>
    <property type="match status" value="1"/>
</dbReference>
<evidence type="ECO:0000259" key="5">
    <source>
        <dbReference type="PROSITE" id="PS51094"/>
    </source>
</evidence>
<dbReference type="SUPFAM" id="SSF63520">
    <property type="entry name" value="PTS-regulatory domain, PRD"/>
    <property type="match status" value="1"/>
</dbReference>
<name>A0A075SFV3_STRSU</name>
<protein>
    <submittedName>
        <fullName evidence="8">PTS sugar transporter subunit IIC</fullName>
    </submittedName>
</protein>
<keyword evidence="4" id="KW-0804">Transcription</keyword>
<dbReference type="RefSeq" id="WP_024382096.1">
    <property type="nucleotide sequence ID" value="NZ_ALLE01000026.1"/>
</dbReference>
<dbReference type="InterPro" id="IPR036634">
    <property type="entry name" value="PRD_sf"/>
</dbReference>
<feature type="domain" description="PTS EIIB type-2" evidence="6">
    <location>
        <begin position="399"/>
        <end position="487"/>
    </location>
</feature>